<evidence type="ECO:0000256" key="4">
    <source>
        <dbReference type="ARBA" id="ARBA00023004"/>
    </source>
</evidence>
<dbReference type="SUPFAM" id="SSF51905">
    <property type="entry name" value="FAD/NAD(P)-binding domain"/>
    <property type="match status" value="2"/>
</dbReference>
<keyword evidence="1" id="KW-0004">4Fe-4S</keyword>
<proteinExistence type="predicted"/>
<name>X0ZFX9_9ZZZZ</name>
<keyword evidence="5" id="KW-0411">Iron-sulfur</keyword>
<feature type="domain" description="FAD/NAD(P)-binding" evidence="6">
    <location>
        <begin position="56"/>
        <end position="133"/>
    </location>
</feature>
<dbReference type="PANTHER" id="PTHR43498">
    <property type="entry name" value="FERREDOXIN:COB-COM HETERODISULFIDE REDUCTASE SUBUNIT A"/>
    <property type="match status" value="1"/>
</dbReference>
<feature type="non-terminal residue" evidence="7">
    <location>
        <position position="1"/>
    </location>
</feature>
<evidence type="ECO:0000256" key="2">
    <source>
        <dbReference type="ARBA" id="ARBA00022723"/>
    </source>
</evidence>
<feature type="non-terminal residue" evidence="7">
    <location>
        <position position="427"/>
    </location>
</feature>
<evidence type="ECO:0000259" key="6">
    <source>
        <dbReference type="Pfam" id="PF07992"/>
    </source>
</evidence>
<organism evidence="7">
    <name type="scientific">marine sediment metagenome</name>
    <dbReference type="NCBI Taxonomy" id="412755"/>
    <lineage>
        <taxon>unclassified sequences</taxon>
        <taxon>metagenomes</taxon>
        <taxon>ecological metagenomes</taxon>
    </lineage>
</organism>
<keyword evidence="2" id="KW-0479">Metal-binding</keyword>
<accession>X0ZFX9</accession>
<evidence type="ECO:0000256" key="3">
    <source>
        <dbReference type="ARBA" id="ARBA00023002"/>
    </source>
</evidence>
<dbReference type="InterPro" id="IPR036188">
    <property type="entry name" value="FAD/NAD-bd_sf"/>
</dbReference>
<evidence type="ECO:0000256" key="1">
    <source>
        <dbReference type="ARBA" id="ARBA00022485"/>
    </source>
</evidence>
<keyword evidence="3" id="KW-0560">Oxidoreductase</keyword>
<protein>
    <recommendedName>
        <fullName evidence="6">FAD/NAD(P)-binding domain-containing protein</fullName>
    </recommendedName>
</protein>
<dbReference type="SUPFAM" id="SSF46548">
    <property type="entry name" value="alpha-helical ferredoxin"/>
    <property type="match status" value="1"/>
</dbReference>
<reference evidence="7" key="1">
    <citation type="journal article" date="2014" name="Front. Microbiol.">
        <title>High frequency of phylogenetically diverse reductive dehalogenase-homologous genes in deep subseafloor sedimentary metagenomes.</title>
        <authorList>
            <person name="Kawai M."/>
            <person name="Futagami T."/>
            <person name="Toyoda A."/>
            <person name="Takaki Y."/>
            <person name="Nishi S."/>
            <person name="Hori S."/>
            <person name="Arai W."/>
            <person name="Tsubouchi T."/>
            <person name="Morono Y."/>
            <person name="Uchiyama I."/>
            <person name="Ito T."/>
            <person name="Fujiyama A."/>
            <person name="Inagaki F."/>
            <person name="Takami H."/>
        </authorList>
    </citation>
    <scope>NUCLEOTIDE SEQUENCE</scope>
    <source>
        <strain evidence="7">Expedition CK06-06</strain>
    </source>
</reference>
<dbReference type="Gene3D" id="3.50.50.60">
    <property type="entry name" value="FAD/NAD(P)-binding domain"/>
    <property type="match status" value="2"/>
</dbReference>
<dbReference type="InterPro" id="IPR023753">
    <property type="entry name" value="FAD/NAD-binding_dom"/>
</dbReference>
<dbReference type="PANTHER" id="PTHR43498:SF1">
    <property type="entry name" value="COB--COM HETERODISULFIDE REDUCTASE IRON-SULFUR SUBUNIT A"/>
    <property type="match status" value="1"/>
</dbReference>
<evidence type="ECO:0000313" key="7">
    <source>
        <dbReference type="EMBL" id="GAG68204.1"/>
    </source>
</evidence>
<gene>
    <name evidence="7" type="ORF">S01H4_18222</name>
</gene>
<dbReference type="InterPro" id="IPR039650">
    <property type="entry name" value="HdrA-like"/>
</dbReference>
<dbReference type="PRINTS" id="PR00368">
    <property type="entry name" value="FADPNR"/>
</dbReference>
<sequence>RNLTSPDRMPAHDWEIEDSEEEGIKILDTLGPTKILSENGRVTGLETVVCTSVYTSDGKFSPTFSIDAGPTIKGDTVIIAIGQRADLTGLEKLDTTQGGYLVVDESTLETSLPGVFAGGDVVSGPSSVIEAIALGKEAAESIDRFLKGVDLYEGRQREMHIVTSDDVDFGQFPHLQRAKTRTLSRKKRRSSFAEVEIGFLKKIAEQEAERCMSCAICSECNVCLEKCEPDAIDHDMKDELVELNVGSIIVATGGESYKPVETREYGFGFLPDVVTNAQFERITNASGPTQGKIKRPSDGQTPERIAFIQCVGSRDPRAETDYCCYYGCENSLKQATQIKEKYPDTEVKIYAIDIRTHGPGYEELYQRALKMGVIIIKGKPSEVEADKTTNGLRIFAEDLYTGRMTSFTYDMVVLATALRPQADSLTT</sequence>
<dbReference type="GO" id="GO:0016491">
    <property type="term" value="F:oxidoreductase activity"/>
    <property type="evidence" value="ECO:0007669"/>
    <property type="project" value="UniProtKB-KW"/>
</dbReference>
<dbReference type="AlphaFoldDB" id="X0ZFX9"/>
<dbReference type="GO" id="GO:0046872">
    <property type="term" value="F:metal ion binding"/>
    <property type="evidence" value="ECO:0007669"/>
    <property type="project" value="UniProtKB-KW"/>
</dbReference>
<dbReference type="EMBL" id="BART01008068">
    <property type="protein sequence ID" value="GAG68204.1"/>
    <property type="molecule type" value="Genomic_DNA"/>
</dbReference>
<comment type="caution">
    <text evidence="7">The sequence shown here is derived from an EMBL/GenBank/DDBJ whole genome shotgun (WGS) entry which is preliminary data.</text>
</comment>
<dbReference type="Pfam" id="PF07992">
    <property type="entry name" value="Pyr_redox_2"/>
    <property type="match status" value="1"/>
</dbReference>
<keyword evidence="4" id="KW-0408">Iron</keyword>
<evidence type="ECO:0000256" key="5">
    <source>
        <dbReference type="ARBA" id="ARBA00023014"/>
    </source>
</evidence>
<dbReference type="GO" id="GO:0051539">
    <property type="term" value="F:4 iron, 4 sulfur cluster binding"/>
    <property type="evidence" value="ECO:0007669"/>
    <property type="project" value="UniProtKB-KW"/>
</dbReference>